<accession>A0ABQ4UBF1</accession>
<gene>
    <name evidence="1" type="ORF">LNAOJCKE_1382</name>
</gene>
<proteinExistence type="predicted"/>
<dbReference type="EMBL" id="BPRC01000003">
    <property type="protein sequence ID" value="GJE64182.1"/>
    <property type="molecule type" value="Genomic_DNA"/>
</dbReference>
<keyword evidence="2" id="KW-1185">Reference proteome</keyword>
<organism evidence="1 2">
    <name type="scientific">Methylorubrum aminovorans</name>
    <dbReference type="NCBI Taxonomy" id="269069"/>
    <lineage>
        <taxon>Bacteria</taxon>
        <taxon>Pseudomonadati</taxon>
        <taxon>Pseudomonadota</taxon>
        <taxon>Alphaproteobacteria</taxon>
        <taxon>Hyphomicrobiales</taxon>
        <taxon>Methylobacteriaceae</taxon>
        <taxon>Methylorubrum</taxon>
    </lineage>
</organism>
<protein>
    <submittedName>
        <fullName evidence="1">Uncharacterized protein</fullName>
    </submittedName>
</protein>
<evidence type="ECO:0000313" key="2">
    <source>
        <dbReference type="Proteomes" id="UP001055039"/>
    </source>
</evidence>
<name>A0ABQ4UBF1_9HYPH</name>
<reference evidence="1" key="2">
    <citation type="submission" date="2021-08" db="EMBL/GenBank/DDBJ databases">
        <authorList>
            <person name="Tani A."/>
            <person name="Ola A."/>
            <person name="Ogura Y."/>
            <person name="Katsura K."/>
            <person name="Hayashi T."/>
        </authorList>
    </citation>
    <scope>NUCLEOTIDE SEQUENCE</scope>
    <source>
        <strain evidence="1">NBRC 15686</strain>
    </source>
</reference>
<sequence>MLHSFDMSDDDLSERLSKTNTALAEWAARSACESDALIERFERMGYEVRGKSVDEITEVLKRPPTKPSHG</sequence>
<reference evidence="1" key="1">
    <citation type="journal article" date="2021" name="Front. Microbiol.">
        <title>Comprehensive Comparative Genomics and Phenotyping of Methylobacterium Species.</title>
        <authorList>
            <person name="Alessa O."/>
            <person name="Ogura Y."/>
            <person name="Fujitani Y."/>
            <person name="Takami H."/>
            <person name="Hayashi T."/>
            <person name="Sahin N."/>
            <person name="Tani A."/>
        </authorList>
    </citation>
    <scope>NUCLEOTIDE SEQUENCE</scope>
    <source>
        <strain evidence="1">NBRC 15686</strain>
    </source>
</reference>
<dbReference type="Proteomes" id="UP001055039">
    <property type="component" value="Unassembled WGS sequence"/>
</dbReference>
<comment type="caution">
    <text evidence="1">The sequence shown here is derived from an EMBL/GenBank/DDBJ whole genome shotgun (WGS) entry which is preliminary data.</text>
</comment>
<evidence type="ECO:0000313" key="1">
    <source>
        <dbReference type="EMBL" id="GJE64182.1"/>
    </source>
</evidence>